<comment type="caution">
    <text evidence="10">The sequence shown here is derived from an EMBL/GenBank/DDBJ whole genome shotgun (WGS) entry which is preliminary data.</text>
</comment>
<sequence length="529" mass="59833">MNIKNKKSRKSFYQILAVNYIIFTCLVLMAFFLIYQAYGLLVRKIAPIPDAVGFVENVEKKGEKALEGADVFRYLGEDSLAELVDEEGKVAVWQGTGAKKAAYEADALYCIQEYFSDAGFVAAELPKGSRGGSYLITRVEYGENGETSITGYRLLDDEGNALSGTLFARKDSFSQEELLYLKGFDEEGRRIYKYSFLDEEGAKWRLVMHFTEPTDGQLQTAYESWNYIWCFFIPIYLCIAGLCIYFLNRKTKNLLMPLNQAIVRLKEGKSGQLEDYQGPEEFMEIAENFDRMEKGLKRNNEERRRLLADISHDLKTPATVIRGYGTALRDGIVPEEEKDAYLDTIVKKADRIGELLSAFYEYSKLDHPDMKPQLKKEDLCEICREYFADKYQELEIGGFGLEAEIPEKPLFCEIDKKLFYRALDNLVQNCLAYAGKEATIIFRIVQENGQAIISFGDNGKGIPADMAERIFRPFVTGDSSRSKSSGSGLGLSIVKQIVALHGGTIRLEVPPEAGYSTEFIIKLPLLENP</sequence>
<dbReference type="InterPro" id="IPR004358">
    <property type="entry name" value="Sig_transdc_His_kin-like_C"/>
</dbReference>
<dbReference type="Gene3D" id="1.10.287.130">
    <property type="match status" value="1"/>
</dbReference>
<evidence type="ECO:0000256" key="7">
    <source>
        <dbReference type="ARBA" id="ARBA00023012"/>
    </source>
</evidence>
<evidence type="ECO:0000256" key="8">
    <source>
        <dbReference type="SAM" id="Phobius"/>
    </source>
</evidence>
<reference evidence="10" key="2">
    <citation type="submission" date="2021-04" db="EMBL/GenBank/DDBJ databases">
        <authorList>
            <person name="Gilroy R."/>
        </authorList>
    </citation>
    <scope>NUCLEOTIDE SEQUENCE</scope>
    <source>
        <strain evidence="10">CHK178-16964</strain>
    </source>
</reference>
<evidence type="ECO:0000259" key="9">
    <source>
        <dbReference type="PROSITE" id="PS50109"/>
    </source>
</evidence>
<evidence type="ECO:0000256" key="3">
    <source>
        <dbReference type="ARBA" id="ARBA00012438"/>
    </source>
</evidence>
<dbReference type="SMART" id="SM00388">
    <property type="entry name" value="HisKA"/>
    <property type="match status" value="1"/>
</dbReference>
<dbReference type="PANTHER" id="PTHR45453">
    <property type="entry name" value="PHOSPHATE REGULON SENSOR PROTEIN PHOR"/>
    <property type="match status" value="1"/>
</dbReference>
<comment type="catalytic activity">
    <reaction evidence="1">
        <text>ATP + protein L-histidine = ADP + protein N-phospho-L-histidine.</text>
        <dbReference type="EC" id="2.7.13.3"/>
    </reaction>
</comment>
<organism evidence="10 11">
    <name type="scientific">Candidatus Lachnoclostridium stercoravium</name>
    <dbReference type="NCBI Taxonomy" id="2838633"/>
    <lineage>
        <taxon>Bacteria</taxon>
        <taxon>Bacillati</taxon>
        <taxon>Bacillota</taxon>
        <taxon>Clostridia</taxon>
        <taxon>Lachnospirales</taxon>
        <taxon>Lachnospiraceae</taxon>
    </lineage>
</organism>
<name>A0A9D2KN24_9FIRM</name>
<dbReference type="GO" id="GO:0016036">
    <property type="term" value="P:cellular response to phosphate starvation"/>
    <property type="evidence" value="ECO:0007669"/>
    <property type="project" value="TreeGrafter"/>
</dbReference>
<evidence type="ECO:0000256" key="6">
    <source>
        <dbReference type="ARBA" id="ARBA00022777"/>
    </source>
</evidence>
<dbReference type="CDD" id="cd00082">
    <property type="entry name" value="HisKA"/>
    <property type="match status" value="1"/>
</dbReference>
<evidence type="ECO:0000256" key="5">
    <source>
        <dbReference type="ARBA" id="ARBA00022679"/>
    </source>
</evidence>
<dbReference type="SUPFAM" id="SSF47384">
    <property type="entry name" value="Homodimeric domain of signal transducing histidine kinase"/>
    <property type="match status" value="1"/>
</dbReference>
<dbReference type="InterPro" id="IPR050351">
    <property type="entry name" value="BphY/WalK/GraS-like"/>
</dbReference>
<dbReference type="GO" id="GO:0005886">
    <property type="term" value="C:plasma membrane"/>
    <property type="evidence" value="ECO:0007669"/>
    <property type="project" value="TreeGrafter"/>
</dbReference>
<dbReference type="PANTHER" id="PTHR45453:SF1">
    <property type="entry name" value="PHOSPHATE REGULON SENSOR PROTEIN PHOR"/>
    <property type="match status" value="1"/>
</dbReference>
<accession>A0A9D2KN24</accession>
<dbReference type="InterPro" id="IPR003594">
    <property type="entry name" value="HATPase_dom"/>
</dbReference>
<evidence type="ECO:0000256" key="1">
    <source>
        <dbReference type="ARBA" id="ARBA00000085"/>
    </source>
</evidence>
<dbReference type="EC" id="2.7.13.3" evidence="3"/>
<dbReference type="Pfam" id="PF00512">
    <property type="entry name" value="HisKA"/>
    <property type="match status" value="1"/>
</dbReference>
<dbReference type="PRINTS" id="PR00344">
    <property type="entry name" value="BCTRLSENSOR"/>
</dbReference>
<proteinExistence type="predicted"/>
<dbReference type="InterPro" id="IPR036890">
    <property type="entry name" value="HATPase_C_sf"/>
</dbReference>
<feature type="domain" description="Histidine kinase" evidence="9">
    <location>
        <begin position="309"/>
        <end position="527"/>
    </location>
</feature>
<dbReference type="GO" id="GO:0004721">
    <property type="term" value="F:phosphoprotein phosphatase activity"/>
    <property type="evidence" value="ECO:0007669"/>
    <property type="project" value="TreeGrafter"/>
</dbReference>
<evidence type="ECO:0000256" key="4">
    <source>
        <dbReference type="ARBA" id="ARBA00022553"/>
    </source>
</evidence>
<reference evidence="10" key="1">
    <citation type="journal article" date="2021" name="PeerJ">
        <title>Extensive microbial diversity within the chicken gut microbiome revealed by metagenomics and culture.</title>
        <authorList>
            <person name="Gilroy R."/>
            <person name="Ravi A."/>
            <person name="Getino M."/>
            <person name="Pursley I."/>
            <person name="Horton D.L."/>
            <person name="Alikhan N.F."/>
            <person name="Baker D."/>
            <person name="Gharbi K."/>
            <person name="Hall N."/>
            <person name="Watson M."/>
            <person name="Adriaenssens E.M."/>
            <person name="Foster-Nyarko E."/>
            <person name="Jarju S."/>
            <person name="Secka A."/>
            <person name="Antonio M."/>
            <person name="Oren A."/>
            <person name="Chaudhuri R.R."/>
            <person name="La Ragione R."/>
            <person name="Hildebrand F."/>
            <person name="Pallen M.J."/>
        </authorList>
    </citation>
    <scope>NUCLEOTIDE SEQUENCE</scope>
    <source>
        <strain evidence="10">CHK178-16964</strain>
    </source>
</reference>
<dbReference type="Pfam" id="PF02518">
    <property type="entry name" value="HATPase_c"/>
    <property type="match status" value="1"/>
</dbReference>
<keyword evidence="6 10" id="KW-0418">Kinase</keyword>
<keyword evidence="5" id="KW-0808">Transferase</keyword>
<keyword evidence="4" id="KW-0597">Phosphoprotein</keyword>
<feature type="transmembrane region" description="Helical" evidence="8">
    <location>
        <begin position="12"/>
        <end position="35"/>
    </location>
</feature>
<dbReference type="Gene3D" id="3.30.565.10">
    <property type="entry name" value="Histidine kinase-like ATPase, C-terminal domain"/>
    <property type="match status" value="1"/>
</dbReference>
<evidence type="ECO:0000313" key="10">
    <source>
        <dbReference type="EMBL" id="HJA70734.1"/>
    </source>
</evidence>
<protein>
    <recommendedName>
        <fullName evidence="3">histidine kinase</fullName>
        <ecNumber evidence="3">2.7.13.3</ecNumber>
    </recommendedName>
</protein>
<dbReference type="EMBL" id="DWZA01000036">
    <property type="protein sequence ID" value="HJA70734.1"/>
    <property type="molecule type" value="Genomic_DNA"/>
</dbReference>
<dbReference type="InterPro" id="IPR036097">
    <property type="entry name" value="HisK_dim/P_sf"/>
</dbReference>
<dbReference type="PROSITE" id="PS50109">
    <property type="entry name" value="HIS_KIN"/>
    <property type="match status" value="1"/>
</dbReference>
<dbReference type="InterPro" id="IPR003661">
    <property type="entry name" value="HisK_dim/P_dom"/>
</dbReference>
<evidence type="ECO:0000256" key="2">
    <source>
        <dbReference type="ARBA" id="ARBA00004370"/>
    </source>
</evidence>
<keyword evidence="8" id="KW-0472">Membrane</keyword>
<keyword evidence="7" id="KW-0902">Two-component regulatory system</keyword>
<feature type="transmembrane region" description="Helical" evidence="8">
    <location>
        <begin position="225"/>
        <end position="247"/>
    </location>
</feature>
<evidence type="ECO:0000313" key="11">
    <source>
        <dbReference type="Proteomes" id="UP000823900"/>
    </source>
</evidence>
<dbReference type="SMART" id="SM00387">
    <property type="entry name" value="HATPase_c"/>
    <property type="match status" value="1"/>
</dbReference>
<dbReference type="AlphaFoldDB" id="A0A9D2KN24"/>
<comment type="subcellular location">
    <subcellularLocation>
        <location evidence="2">Membrane</location>
    </subcellularLocation>
</comment>
<gene>
    <name evidence="10" type="ORF">IAA07_04020</name>
</gene>
<dbReference type="SUPFAM" id="SSF55874">
    <property type="entry name" value="ATPase domain of HSP90 chaperone/DNA topoisomerase II/histidine kinase"/>
    <property type="match status" value="1"/>
</dbReference>
<keyword evidence="8" id="KW-0812">Transmembrane</keyword>
<dbReference type="InterPro" id="IPR005467">
    <property type="entry name" value="His_kinase_dom"/>
</dbReference>
<dbReference type="Proteomes" id="UP000823900">
    <property type="component" value="Unassembled WGS sequence"/>
</dbReference>
<dbReference type="CDD" id="cd00075">
    <property type="entry name" value="HATPase"/>
    <property type="match status" value="1"/>
</dbReference>
<dbReference type="GO" id="GO:0000155">
    <property type="term" value="F:phosphorelay sensor kinase activity"/>
    <property type="evidence" value="ECO:0007669"/>
    <property type="project" value="InterPro"/>
</dbReference>
<keyword evidence="8" id="KW-1133">Transmembrane helix</keyword>